<accession>A0A6L8MIN3</accession>
<evidence type="ECO:0000313" key="3">
    <source>
        <dbReference type="Proteomes" id="UP000474565"/>
    </source>
</evidence>
<comment type="caution">
    <text evidence="2">The sequence shown here is derived from an EMBL/GenBank/DDBJ whole genome shotgun (WGS) entry which is preliminary data.</text>
</comment>
<name>A0A6L8MIN3_9BURK</name>
<evidence type="ECO:0000313" key="2">
    <source>
        <dbReference type="EMBL" id="MYM82101.1"/>
    </source>
</evidence>
<feature type="compositionally biased region" description="Basic and acidic residues" evidence="1">
    <location>
        <begin position="160"/>
        <end position="172"/>
    </location>
</feature>
<gene>
    <name evidence="2" type="ORF">GTP44_09055</name>
</gene>
<feature type="region of interest" description="Disordered" evidence="1">
    <location>
        <begin position="238"/>
        <end position="285"/>
    </location>
</feature>
<dbReference type="EMBL" id="WWCP01000007">
    <property type="protein sequence ID" value="MYM82101.1"/>
    <property type="molecule type" value="Genomic_DNA"/>
</dbReference>
<evidence type="ECO:0000256" key="1">
    <source>
        <dbReference type="SAM" id="MobiDB-lite"/>
    </source>
</evidence>
<protein>
    <submittedName>
        <fullName evidence="2">Uncharacterized protein</fullName>
    </submittedName>
</protein>
<organism evidence="2 3">
    <name type="scientific">Duganella lactea</name>
    <dbReference type="NCBI Taxonomy" id="2692173"/>
    <lineage>
        <taxon>Bacteria</taxon>
        <taxon>Pseudomonadati</taxon>
        <taxon>Pseudomonadota</taxon>
        <taxon>Betaproteobacteria</taxon>
        <taxon>Burkholderiales</taxon>
        <taxon>Oxalobacteraceae</taxon>
        <taxon>Telluria group</taxon>
        <taxon>Duganella</taxon>
    </lineage>
</organism>
<feature type="region of interest" description="Disordered" evidence="1">
    <location>
        <begin position="151"/>
        <end position="173"/>
    </location>
</feature>
<sequence>MSIISNLGNRLPSLYTGSQTNDSKATALQKTQAGTPAKVSGNPLDLSSRVASVGNATVDFAQDFVNSFAQTLFGDNAKGAVIDFDSASLETSSSFAAGVQQTRSGGNVTNAAAFSLTDSSHFIGKGTITTADGRKFDFEVEVQYNAELSAAASQTSKTDNLQKPDQATDTKDLPVMQLPNLDFPGTLADLFQLIGRNLQTALASNGQGGSNKSDDSIDRGTLRNLSLRLLNLVDSKDANTYSQPTAADKAKAAAGVTDAEPKAPAAADTDAGAEAAKPASDSASV</sequence>
<feature type="compositionally biased region" description="Low complexity" evidence="1">
    <location>
        <begin position="252"/>
        <end position="279"/>
    </location>
</feature>
<dbReference type="RefSeq" id="WP_161019171.1">
    <property type="nucleotide sequence ID" value="NZ_WWCP01000007.1"/>
</dbReference>
<dbReference type="AlphaFoldDB" id="A0A6L8MIN3"/>
<dbReference type="Proteomes" id="UP000474565">
    <property type="component" value="Unassembled WGS sequence"/>
</dbReference>
<reference evidence="2 3" key="1">
    <citation type="submission" date="2019-12" db="EMBL/GenBank/DDBJ databases">
        <title>Novel species isolated from a subtropical stream in China.</title>
        <authorList>
            <person name="Lu H."/>
        </authorList>
    </citation>
    <scope>NUCLEOTIDE SEQUENCE [LARGE SCALE GENOMIC DNA]</scope>
    <source>
        <strain evidence="2 3">FT50W</strain>
    </source>
</reference>
<proteinExistence type="predicted"/>